<dbReference type="Gene3D" id="3.30.910.20">
    <property type="entry name" value="Skp domain"/>
    <property type="match status" value="1"/>
</dbReference>
<evidence type="ECO:0000256" key="3">
    <source>
        <dbReference type="SAM" id="Coils"/>
    </source>
</evidence>
<dbReference type="SUPFAM" id="SSF111384">
    <property type="entry name" value="OmpH-like"/>
    <property type="match status" value="1"/>
</dbReference>
<organism evidence="5 6">
    <name type="scientific">Salegentibacter flavus</name>
    <dbReference type="NCBI Taxonomy" id="287099"/>
    <lineage>
        <taxon>Bacteria</taxon>
        <taxon>Pseudomonadati</taxon>
        <taxon>Bacteroidota</taxon>
        <taxon>Flavobacteriia</taxon>
        <taxon>Flavobacteriales</taxon>
        <taxon>Flavobacteriaceae</taxon>
        <taxon>Salegentibacter</taxon>
    </lineage>
</organism>
<dbReference type="RefSeq" id="WP_093411339.1">
    <property type="nucleotide sequence ID" value="NZ_FOVL01000028.1"/>
</dbReference>
<keyword evidence="2 4" id="KW-0732">Signal</keyword>
<name>A0A1I5D328_9FLAO</name>
<dbReference type="PANTHER" id="PTHR35089:SF1">
    <property type="entry name" value="CHAPERONE PROTEIN SKP"/>
    <property type="match status" value="1"/>
</dbReference>
<dbReference type="EMBL" id="FOVL01000028">
    <property type="protein sequence ID" value="SFN93281.1"/>
    <property type="molecule type" value="Genomic_DNA"/>
</dbReference>
<evidence type="ECO:0000256" key="4">
    <source>
        <dbReference type="SAM" id="SignalP"/>
    </source>
</evidence>
<dbReference type="GO" id="GO:0005829">
    <property type="term" value="C:cytosol"/>
    <property type="evidence" value="ECO:0007669"/>
    <property type="project" value="TreeGrafter"/>
</dbReference>
<evidence type="ECO:0000256" key="1">
    <source>
        <dbReference type="ARBA" id="ARBA00009091"/>
    </source>
</evidence>
<feature type="coiled-coil region" evidence="3">
    <location>
        <begin position="49"/>
        <end position="102"/>
    </location>
</feature>
<comment type="similarity">
    <text evidence="1">Belongs to the Skp family.</text>
</comment>
<dbReference type="Pfam" id="PF03938">
    <property type="entry name" value="OmpH"/>
    <property type="match status" value="1"/>
</dbReference>
<feature type="signal peptide" evidence="4">
    <location>
        <begin position="1"/>
        <end position="19"/>
    </location>
</feature>
<feature type="chain" id="PRO_5011682078" evidence="4">
    <location>
        <begin position="20"/>
        <end position="174"/>
    </location>
</feature>
<dbReference type="GO" id="GO:0050821">
    <property type="term" value="P:protein stabilization"/>
    <property type="evidence" value="ECO:0007669"/>
    <property type="project" value="TreeGrafter"/>
</dbReference>
<dbReference type="InterPro" id="IPR005632">
    <property type="entry name" value="Chaperone_Skp"/>
</dbReference>
<dbReference type="PANTHER" id="PTHR35089">
    <property type="entry name" value="CHAPERONE PROTEIN SKP"/>
    <property type="match status" value="1"/>
</dbReference>
<evidence type="ECO:0000313" key="5">
    <source>
        <dbReference type="EMBL" id="SFN93281.1"/>
    </source>
</evidence>
<dbReference type="InterPro" id="IPR024930">
    <property type="entry name" value="Skp_dom_sf"/>
</dbReference>
<dbReference type="GO" id="GO:0051082">
    <property type="term" value="F:unfolded protein binding"/>
    <property type="evidence" value="ECO:0007669"/>
    <property type="project" value="InterPro"/>
</dbReference>
<dbReference type="STRING" id="287099.SAMN05660413_03126"/>
<accession>A0A1I5D328</accession>
<dbReference type="Proteomes" id="UP000199153">
    <property type="component" value="Unassembled WGS sequence"/>
</dbReference>
<dbReference type="SMART" id="SM00935">
    <property type="entry name" value="OmpH"/>
    <property type="match status" value="1"/>
</dbReference>
<keyword evidence="3" id="KW-0175">Coiled coil</keyword>
<evidence type="ECO:0000313" key="6">
    <source>
        <dbReference type="Proteomes" id="UP000199153"/>
    </source>
</evidence>
<reference evidence="5 6" key="1">
    <citation type="submission" date="2016-10" db="EMBL/GenBank/DDBJ databases">
        <authorList>
            <person name="de Groot N.N."/>
        </authorList>
    </citation>
    <scope>NUCLEOTIDE SEQUENCE [LARGE SCALE GENOMIC DNA]</scope>
    <source>
        <strain evidence="5 6">DSM 17794</strain>
    </source>
</reference>
<evidence type="ECO:0000256" key="2">
    <source>
        <dbReference type="ARBA" id="ARBA00022729"/>
    </source>
</evidence>
<gene>
    <name evidence="5" type="ORF">SAMN05660413_03126</name>
</gene>
<keyword evidence="6" id="KW-1185">Reference proteome</keyword>
<dbReference type="AlphaFoldDB" id="A0A1I5D328"/>
<dbReference type="OrthoDB" id="1493480at2"/>
<proteinExistence type="inferred from homology"/>
<protein>
    <submittedName>
        <fullName evidence="5">Periplasmic chaperone for outer membrane proteins Skp</fullName>
    </submittedName>
</protein>
<sequence>MKKISLLIAFVFIGHIVNAQTKTGTIDADYILAQMPAMEEVNLGLQDYNTEMQEDLQETIKEYESLVEVYQKDRETLTEEERAEKENEIIGLENDIKGFRQRASVMMQMRKNELTKPLYDEINQAMQQVIQEDGYTQIFHANGNSLAFADERYDITEKVLEKLGIDLSDVQEEE</sequence>